<protein>
    <submittedName>
        <fullName evidence="2">Uncharacterized protein</fullName>
    </submittedName>
</protein>
<gene>
    <name evidence="2" type="ORF">K452DRAFT_145281</name>
</gene>
<proteinExistence type="predicted"/>
<organism evidence="2 3">
    <name type="scientific">Aplosporella prunicola CBS 121167</name>
    <dbReference type="NCBI Taxonomy" id="1176127"/>
    <lineage>
        <taxon>Eukaryota</taxon>
        <taxon>Fungi</taxon>
        <taxon>Dikarya</taxon>
        <taxon>Ascomycota</taxon>
        <taxon>Pezizomycotina</taxon>
        <taxon>Dothideomycetes</taxon>
        <taxon>Dothideomycetes incertae sedis</taxon>
        <taxon>Botryosphaeriales</taxon>
        <taxon>Aplosporellaceae</taxon>
        <taxon>Aplosporella</taxon>
    </lineage>
</organism>
<dbReference type="AlphaFoldDB" id="A0A6A6BKL0"/>
<evidence type="ECO:0000313" key="3">
    <source>
        <dbReference type="Proteomes" id="UP000799438"/>
    </source>
</evidence>
<reference evidence="2" key="1">
    <citation type="journal article" date="2020" name="Stud. Mycol.">
        <title>101 Dothideomycetes genomes: a test case for predicting lifestyles and emergence of pathogens.</title>
        <authorList>
            <person name="Haridas S."/>
            <person name="Albert R."/>
            <person name="Binder M."/>
            <person name="Bloem J."/>
            <person name="Labutti K."/>
            <person name="Salamov A."/>
            <person name="Andreopoulos B."/>
            <person name="Baker S."/>
            <person name="Barry K."/>
            <person name="Bills G."/>
            <person name="Bluhm B."/>
            <person name="Cannon C."/>
            <person name="Castanera R."/>
            <person name="Culley D."/>
            <person name="Daum C."/>
            <person name="Ezra D."/>
            <person name="Gonzalez J."/>
            <person name="Henrissat B."/>
            <person name="Kuo A."/>
            <person name="Liang C."/>
            <person name="Lipzen A."/>
            <person name="Lutzoni F."/>
            <person name="Magnuson J."/>
            <person name="Mondo S."/>
            <person name="Nolan M."/>
            <person name="Ohm R."/>
            <person name="Pangilinan J."/>
            <person name="Park H.-J."/>
            <person name="Ramirez L."/>
            <person name="Alfaro M."/>
            <person name="Sun H."/>
            <person name="Tritt A."/>
            <person name="Yoshinaga Y."/>
            <person name="Zwiers L.-H."/>
            <person name="Turgeon B."/>
            <person name="Goodwin S."/>
            <person name="Spatafora J."/>
            <person name="Crous P."/>
            <person name="Grigoriev I."/>
        </authorList>
    </citation>
    <scope>NUCLEOTIDE SEQUENCE</scope>
    <source>
        <strain evidence="2">CBS 121167</strain>
    </source>
</reference>
<evidence type="ECO:0000313" key="2">
    <source>
        <dbReference type="EMBL" id="KAF2144662.1"/>
    </source>
</evidence>
<keyword evidence="3" id="KW-1185">Reference proteome</keyword>
<sequence>MACGGVEFSPAAWRRGYSSDGGGSSSTRTNRRTDRRRSTGGPKEAWLFFNSCFFDLSVYLSPLVISPQSPTYLGMQRRITQNERIRDEATQRNAIRLLLLLLFLPGCVAPRRVASYTYHPSVHALSSPHLISSHRLPPSHTRFISRHITARHARILCNTYLPIYIHTCKREKLGGTAFIVFGGFACFGWHLSPSVWLCGLRARGGERGLDGGGCLCMHR</sequence>
<evidence type="ECO:0000256" key="1">
    <source>
        <dbReference type="SAM" id="MobiDB-lite"/>
    </source>
</evidence>
<accession>A0A6A6BKL0</accession>
<dbReference type="RefSeq" id="XP_033400374.1">
    <property type="nucleotide sequence ID" value="XM_033535474.1"/>
</dbReference>
<name>A0A6A6BKL0_9PEZI</name>
<dbReference type="EMBL" id="ML995479">
    <property type="protein sequence ID" value="KAF2144662.1"/>
    <property type="molecule type" value="Genomic_DNA"/>
</dbReference>
<dbReference type="GeneID" id="54292968"/>
<dbReference type="Proteomes" id="UP000799438">
    <property type="component" value="Unassembled WGS sequence"/>
</dbReference>
<feature type="region of interest" description="Disordered" evidence="1">
    <location>
        <begin position="17"/>
        <end position="40"/>
    </location>
</feature>